<name>A0A4S4B1V6_9RHOO</name>
<reference evidence="2 3" key="1">
    <citation type="submission" date="2019-04" db="EMBL/GenBank/DDBJ databases">
        <title>Azoarcus nasutitermitis sp. nov. isolated from termite nest.</title>
        <authorList>
            <person name="Lin S.-Y."/>
            <person name="Hameed A."/>
            <person name="Hsu Y.-H."/>
            <person name="Young C.-C."/>
        </authorList>
    </citation>
    <scope>NUCLEOTIDE SEQUENCE [LARGE SCALE GENOMIC DNA]</scope>
    <source>
        <strain evidence="2 3">CC-YHH838</strain>
    </source>
</reference>
<evidence type="ECO:0000313" key="2">
    <source>
        <dbReference type="EMBL" id="THF66483.1"/>
    </source>
</evidence>
<keyword evidence="3" id="KW-1185">Reference proteome</keyword>
<accession>A0A4S4B1V6</accession>
<dbReference type="GO" id="GO:0006355">
    <property type="term" value="P:regulation of DNA-templated transcription"/>
    <property type="evidence" value="ECO:0007669"/>
    <property type="project" value="TreeGrafter"/>
</dbReference>
<dbReference type="OrthoDB" id="9803764at2"/>
<dbReference type="CDD" id="cd03139">
    <property type="entry name" value="GATase1_PfpI_2"/>
    <property type="match status" value="1"/>
</dbReference>
<protein>
    <submittedName>
        <fullName evidence="2">DJ-1/PfpI family protein</fullName>
    </submittedName>
</protein>
<dbReference type="EMBL" id="SSOC01000002">
    <property type="protein sequence ID" value="THF66483.1"/>
    <property type="molecule type" value="Genomic_DNA"/>
</dbReference>
<feature type="domain" description="DJ-1/PfpI" evidence="1">
    <location>
        <begin position="24"/>
        <end position="198"/>
    </location>
</feature>
<evidence type="ECO:0000313" key="3">
    <source>
        <dbReference type="Proteomes" id="UP000308430"/>
    </source>
</evidence>
<dbReference type="InterPro" id="IPR029062">
    <property type="entry name" value="Class_I_gatase-like"/>
</dbReference>
<dbReference type="Gene3D" id="3.40.50.880">
    <property type="match status" value="1"/>
</dbReference>
<dbReference type="InterPro" id="IPR052158">
    <property type="entry name" value="INH-QAR"/>
</dbReference>
<sequence>MGTVSQQVSRRFSVMRKAGFRLGVYVFKDAEVIDYAAPYGVFSVARRFDPELDVFLMAETMRPVHTQAGFTVLPSYALGDQPALDAFLIPGGFGTRQEMHNGKLHGYIRALPQDCLLTSVCTGSWIYGAMGLLDGLPATNRKEPDRLESSHLGKTPIDRLAEIAPACRISRARVVDAGRIVTAGGISAGMELGFHLLRRAGYGAEFIHEVARVMEYQRAYAQYEHDIEYATPAAAARLQTA</sequence>
<dbReference type="InterPro" id="IPR002818">
    <property type="entry name" value="DJ-1/PfpI"/>
</dbReference>
<gene>
    <name evidence="2" type="ORF">E6C76_06490</name>
</gene>
<dbReference type="PANTHER" id="PTHR43130">
    <property type="entry name" value="ARAC-FAMILY TRANSCRIPTIONAL REGULATOR"/>
    <property type="match status" value="1"/>
</dbReference>
<comment type="caution">
    <text evidence="2">The sequence shown here is derived from an EMBL/GenBank/DDBJ whole genome shotgun (WGS) entry which is preliminary data.</text>
</comment>
<dbReference type="Proteomes" id="UP000308430">
    <property type="component" value="Unassembled WGS sequence"/>
</dbReference>
<dbReference type="AlphaFoldDB" id="A0A4S4B1V6"/>
<organism evidence="2 3">
    <name type="scientific">Pseudothauera nasutitermitis</name>
    <dbReference type="NCBI Taxonomy" id="2565930"/>
    <lineage>
        <taxon>Bacteria</taxon>
        <taxon>Pseudomonadati</taxon>
        <taxon>Pseudomonadota</taxon>
        <taxon>Betaproteobacteria</taxon>
        <taxon>Rhodocyclales</taxon>
        <taxon>Zoogloeaceae</taxon>
        <taxon>Pseudothauera</taxon>
    </lineage>
</organism>
<dbReference type="SUPFAM" id="SSF52317">
    <property type="entry name" value="Class I glutamine amidotransferase-like"/>
    <property type="match status" value="1"/>
</dbReference>
<dbReference type="PANTHER" id="PTHR43130:SF14">
    <property type="entry name" value="DJ-1_PFPI DOMAIN-CONTAINING PROTEIN"/>
    <property type="match status" value="1"/>
</dbReference>
<proteinExistence type="predicted"/>
<dbReference type="Pfam" id="PF01965">
    <property type="entry name" value="DJ-1_PfpI"/>
    <property type="match status" value="1"/>
</dbReference>
<evidence type="ECO:0000259" key="1">
    <source>
        <dbReference type="Pfam" id="PF01965"/>
    </source>
</evidence>